<dbReference type="Pfam" id="PF03631">
    <property type="entry name" value="Virul_fac_BrkB"/>
    <property type="match status" value="1"/>
</dbReference>
<dbReference type="Proteomes" id="UP000439550">
    <property type="component" value="Unassembled WGS sequence"/>
</dbReference>
<dbReference type="PIRSF" id="PIRSF035875">
    <property type="entry name" value="RNase_BN"/>
    <property type="match status" value="1"/>
</dbReference>
<protein>
    <submittedName>
        <fullName evidence="7">YihY/virulence factor BrkB family protein</fullName>
    </submittedName>
</protein>
<comment type="subcellular location">
    <subcellularLocation>
        <location evidence="1">Cell membrane</location>
        <topology evidence="1">Multi-pass membrane protein</topology>
    </subcellularLocation>
</comment>
<evidence type="ECO:0000256" key="3">
    <source>
        <dbReference type="ARBA" id="ARBA00022692"/>
    </source>
</evidence>
<dbReference type="PANTHER" id="PTHR30213">
    <property type="entry name" value="INNER MEMBRANE PROTEIN YHJD"/>
    <property type="match status" value="1"/>
</dbReference>
<comment type="caution">
    <text evidence="7">The sequence shown here is derived from an EMBL/GenBank/DDBJ whole genome shotgun (WGS) entry which is preliminary data.</text>
</comment>
<evidence type="ECO:0000256" key="2">
    <source>
        <dbReference type="ARBA" id="ARBA00022475"/>
    </source>
</evidence>
<evidence type="ECO:0000256" key="5">
    <source>
        <dbReference type="ARBA" id="ARBA00023136"/>
    </source>
</evidence>
<name>A0A7X1Z792_9LACT</name>
<evidence type="ECO:0000256" key="6">
    <source>
        <dbReference type="SAM" id="Phobius"/>
    </source>
</evidence>
<gene>
    <name evidence="7" type="ORF">GHI93_03670</name>
</gene>
<keyword evidence="3 6" id="KW-0812">Transmembrane</keyword>
<dbReference type="InterPro" id="IPR017039">
    <property type="entry name" value="Virul_fac_BrkB"/>
</dbReference>
<dbReference type="GO" id="GO:0005886">
    <property type="term" value="C:plasma membrane"/>
    <property type="evidence" value="ECO:0007669"/>
    <property type="project" value="UniProtKB-SubCell"/>
</dbReference>
<keyword evidence="8" id="KW-1185">Reference proteome</keyword>
<dbReference type="OrthoDB" id="9775903at2"/>
<dbReference type="PANTHER" id="PTHR30213:SF0">
    <property type="entry name" value="UPF0761 MEMBRANE PROTEIN YIHY"/>
    <property type="match status" value="1"/>
</dbReference>
<reference evidence="7 8" key="1">
    <citation type="submission" date="2019-10" db="EMBL/GenBank/DDBJ databases">
        <authorList>
            <person name="Dong K."/>
        </authorList>
    </citation>
    <scope>NUCLEOTIDE SEQUENCE [LARGE SCALE GENOMIC DNA]</scope>
    <source>
        <strain evidence="7 8">DSM 28960</strain>
    </source>
</reference>
<dbReference type="RefSeq" id="WP_153495702.1">
    <property type="nucleotide sequence ID" value="NZ_CBCRWP010000013.1"/>
</dbReference>
<keyword evidence="2" id="KW-1003">Cell membrane</keyword>
<evidence type="ECO:0000256" key="4">
    <source>
        <dbReference type="ARBA" id="ARBA00022989"/>
    </source>
</evidence>
<keyword evidence="4 6" id="KW-1133">Transmembrane helix</keyword>
<feature type="transmembrane region" description="Helical" evidence="6">
    <location>
        <begin position="187"/>
        <end position="207"/>
    </location>
</feature>
<evidence type="ECO:0000256" key="1">
    <source>
        <dbReference type="ARBA" id="ARBA00004651"/>
    </source>
</evidence>
<evidence type="ECO:0000313" key="8">
    <source>
        <dbReference type="Proteomes" id="UP000439550"/>
    </source>
</evidence>
<feature type="transmembrane region" description="Helical" evidence="6">
    <location>
        <begin position="219"/>
        <end position="240"/>
    </location>
</feature>
<dbReference type="EMBL" id="WITJ01000004">
    <property type="protein sequence ID" value="MQW39050.1"/>
    <property type="molecule type" value="Genomic_DNA"/>
</dbReference>
<sequence length="306" mass="34620">MEKKGKLKTIKKSIAPVLQWVNTFISFFKSSEMSLSSIAVAYYLLLSLFPMLLIIGNALPFFHIDVSTVLDFLESNLPNQLYKGIAPVIENVLSSPSTSLLWVSIIAGLWTFSRALSALQMAMNKSYEVSEHRDFILSRIIGMLSGLAIFLCLYFSIAISTFGQIILAQVHQLLPFNDDLYRTLHSMTLPAVGLATFLSLVLLYYLLPNVRIKKIRYILPGSIFSTLVLVLFMNIIAQYVNFSLRQLNDFKLIGSLLIFALMIWFIFIARILIIGAILNATYQNKKEGQFETRRGEIVTLIKDITK</sequence>
<evidence type="ECO:0000313" key="7">
    <source>
        <dbReference type="EMBL" id="MQW39050.1"/>
    </source>
</evidence>
<keyword evidence="5 6" id="KW-0472">Membrane</keyword>
<accession>A0A7X1Z792</accession>
<organism evidence="7 8">
    <name type="scientific">Lactococcus hircilactis</name>
    <dbReference type="NCBI Taxonomy" id="1494462"/>
    <lineage>
        <taxon>Bacteria</taxon>
        <taxon>Bacillati</taxon>
        <taxon>Bacillota</taxon>
        <taxon>Bacilli</taxon>
        <taxon>Lactobacillales</taxon>
        <taxon>Streptococcaceae</taxon>
        <taxon>Lactococcus</taxon>
    </lineage>
</organism>
<feature type="transmembrane region" description="Helical" evidence="6">
    <location>
        <begin position="100"/>
        <end position="119"/>
    </location>
</feature>
<feature type="transmembrane region" description="Helical" evidence="6">
    <location>
        <begin position="40"/>
        <end position="62"/>
    </location>
</feature>
<proteinExistence type="predicted"/>
<dbReference type="AlphaFoldDB" id="A0A7X1Z792"/>
<feature type="transmembrane region" description="Helical" evidence="6">
    <location>
        <begin position="140"/>
        <end position="167"/>
    </location>
</feature>
<feature type="transmembrane region" description="Helical" evidence="6">
    <location>
        <begin position="252"/>
        <end position="278"/>
    </location>
</feature>